<accession>A0AAN9AKA8</accession>
<dbReference type="PANTHER" id="PTHR12429:SF8">
    <property type="entry name" value="NEURALIZED-LIKE PROTEIN 2"/>
    <property type="match status" value="1"/>
</dbReference>
<dbReference type="InterPro" id="IPR037962">
    <property type="entry name" value="Neuralized"/>
</dbReference>
<dbReference type="Gene3D" id="2.60.120.920">
    <property type="match status" value="1"/>
</dbReference>
<evidence type="ECO:0000259" key="1">
    <source>
        <dbReference type="PROSITE" id="PS51065"/>
    </source>
</evidence>
<evidence type="ECO:0000313" key="2">
    <source>
        <dbReference type="EMBL" id="KAK7088416.1"/>
    </source>
</evidence>
<keyword evidence="3" id="KW-1185">Reference proteome</keyword>
<protein>
    <recommendedName>
        <fullName evidence="1">NHR domain-containing protein</fullName>
    </recommendedName>
</protein>
<dbReference type="InterPro" id="IPR043136">
    <property type="entry name" value="B30.2/SPRY_sf"/>
</dbReference>
<evidence type="ECO:0000313" key="3">
    <source>
        <dbReference type="Proteomes" id="UP001374579"/>
    </source>
</evidence>
<dbReference type="Proteomes" id="UP001374579">
    <property type="component" value="Unassembled WGS sequence"/>
</dbReference>
<name>A0AAN9AKA8_9CAEN</name>
<gene>
    <name evidence="2" type="ORF">V1264_022340</name>
</gene>
<dbReference type="PANTHER" id="PTHR12429">
    <property type="entry name" value="NEURALIZED"/>
    <property type="match status" value="1"/>
</dbReference>
<dbReference type="Pfam" id="PF07177">
    <property type="entry name" value="Neuralized"/>
    <property type="match status" value="1"/>
</dbReference>
<reference evidence="2 3" key="1">
    <citation type="submission" date="2024-02" db="EMBL/GenBank/DDBJ databases">
        <title>Chromosome-scale genome assembly of the rough periwinkle Littorina saxatilis.</title>
        <authorList>
            <person name="De Jode A."/>
            <person name="Faria R."/>
            <person name="Formenti G."/>
            <person name="Sims Y."/>
            <person name="Smith T.P."/>
            <person name="Tracey A."/>
            <person name="Wood J.M.D."/>
            <person name="Zagrodzka Z.B."/>
            <person name="Johannesson K."/>
            <person name="Butlin R.K."/>
            <person name="Leder E.H."/>
        </authorList>
    </citation>
    <scope>NUCLEOTIDE SEQUENCE [LARGE SCALE GENOMIC DNA]</scope>
    <source>
        <strain evidence="2">Snail1</strain>
        <tissue evidence="2">Muscle</tissue>
    </source>
</reference>
<sequence>MLGVAIGIVVADQPMVPGVLYEIQLDKVVKGCNGHLSCGVVLTDPDRLRLPDTACIELGSEAVVIRDAVYNRGHRKDNNLNDATLDLSEGTRVGVMVTTKAELHLWVNGSDRGVIATTVPTPCFAFFNLHWGYKKVRT</sequence>
<dbReference type="AlphaFoldDB" id="A0AAN9AKA8"/>
<dbReference type="GO" id="GO:0061630">
    <property type="term" value="F:ubiquitin protein ligase activity"/>
    <property type="evidence" value="ECO:0007669"/>
    <property type="project" value="TreeGrafter"/>
</dbReference>
<organism evidence="2 3">
    <name type="scientific">Littorina saxatilis</name>
    <dbReference type="NCBI Taxonomy" id="31220"/>
    <lineage>
        <taxon>Eukaryota</taxon>
        <taxon>Metazoa</taxon>
        <taxon>Spiralia</taxon>
        <taxon>Lophotrochozoa</taxon>
        <taxon>Mollusca</taxon>
        <taxon>Gastropoda</taxon>
        <taxon>Caenogastropoda</taxon>
        <taxon>Littorinimorpha</taxon>
        <taxon>Littorinoidea</taxon>
        <taxon>Littorinidae</taxon>
        <taxon>Littorina</taxon>
    </lineage>
</organism>
<feature type="domain" description="NHR" evidence="1">
    <location>
        <begin position="1"/>
        <end position="138"/>
    </location>
</feature>
<dbReference type="PROSITE" id="PS51065">
    <property type="entry name" value="NHR"/>
    <property type="match status" value="1"/>
</dbReference>
<proteinExistence type="predicted"/>
<comment type="caution">
    <text evidence="2">The sequence shown here is derived from an EMBL/GenBank/DDBJ whole genome shotgun (WGS) entry which is preliminary data.</text>
</comment>
<dbReference type="InterPro" id="IPR006573">
    <property type="entry name" value="NHR_dom"/>
</dbReference>
<dbReference type="EMBL" id="JBAMIC010004070">
    <property type="protein sequence ID" value="KAK7088416.1"/>
    <property type="molecule type" value="Genomic_DNA"/>
</dbReference>